<sequence>MTSEKFEFTGSHGVPLAARLDLPESRPRAYALFAHCFTCGKDVVAAARIARALTDFGIAVLRFDFTGLGGSGGDFGNTDFSSNVADVVAAADHLRERFAAPTLLVGHSLGGAAVLAAAHRVPEVRAVATIGAPADPAHVLHLLEGSRAEIEQRGEAEVVLAGRSFRIRKQFLDDIAVQSQAERIAQLGAALLVMHAPGDKIVGVDNARQIFDAARHPKSFIALDGADHLLTDRNDAVFAATMLATWAARYLPDQSVPEEESGDGFVVVSENGESRYGQHVTLGRHTLTADEPRPVGVDSGPSPYDLLLAGLGACTSMTLRMYARRKQWPLDHVTVKLRHSRVHADDCADCETRDGHIDRIERVIHLDGNLDADQRRRLLEIADKCPVHRTLHSEVKITTTETPPSE</sequence>
<dbReference type="Gene3D" id="3.30.300.20">
    <property type="match status" value="1"/>
</dbReference>
<dbReference type="InterPro" id="IPR036102">
    <property type="entry name" value="OsmC/Ohrsf"/>
</dbReference>
<feature type="domain" description="Serine aminopeptidase S33" evidence="1">
    <location>
        <begin position="43"/>
        <end position="133"/>
    </location>
</feature>
<dbReference type="Proteomes" id="UP000198683">
    <property type="component" value="Unassembled WGS sequence"/>
</dbReference>
<dbReference type="PANTHER" id="PTHR39624">
    <property type="entry name" value="PROTEIN INVOLVED IN RIMO-MEDIATED BETA-METHYLTHIOLATION OF RIBOSOMAL PROTEIN S12 YCAO"/>
    <property type="match status" value="1"/>
</dbReference>
<gene>
    <name evidence="2" type="ORF">SAMN05421874_13368</name>
</gene>
<dbReference type="Gene3D" id="3.40.50.1820">
    <property type="entry name" value="alpha/beta hydrolase"/>
    <property type="match status" value="1"/>
</dbReference>
<dbReference type="PANTHER" id="PTHR39624:SF2">
    <property type="entry name" value="OSMC-LIKE PROTEIN"/>
    <property type="match status" value="1"/>
</dbReference>
<keyword evidence="3" id="KW-1185">Reference proteome</keyword>
<organism evidence="2 3">
    <name type="scientific">Nonomuraea maritima</name>
    <dbReference type="NCBI Taxonomy" id="683260"/>
    <lineage>
        <taxon>Bacteria</taxon>
        <taxon>Bacillati</taxon>
        <taxon>Actinomycetota</taxon>
        <taxon>Actinomycetes</taxon>
        <taxon>Streptosporangiales</taxon>
        <taxon>Streptosporangiaceae</taxon>
        <taxon>Nonomuraea</taxon>
    </lineage>
</organism>
<dbReference type="EMBL" id="FNFB01000033">
    <property type="protein sequence ID" value="SDL94883.1"/>
    <property type="molecule type" value="Genomic_DNA"/>
</dbReference>
<dbReference type="Pfam" id="PF12146">
    <property type="entry name" value="Hydrolase_4"/>
    <property type="match status" value="1"/>
</dbReference>
<dbReference type="InterPro" id="IPR015946">
    <property type="entry name" value="KH_dom-like_a/b"/>
</dbReference>
<evidence type="ECO:0000313" key="2">
    <source>
        <dbReference type="EMBL" id="SDL94883.1"/>
    </source>
</evidence>
<dbReference type="SUPFAM" id="SSF53474">
    <property type="entry name" value="alpha/beta-Hydrolases"/>
    <property type="match status" value="1"/>
</dbReference>
<dbReference type="Pfam" id="PF02566">
    <property type="entry name" value="OsmC"/>
    <property type="match status" value="1"/>
</dbReference>
<dbReference type="ESTHER" id="9actn-a0a1g9p8k0">
    <property type="family name" value="Est-OsmC"/>
</dbReference>
<name>A0A1G9P8K0_9ACTN</name>
<dbReference type="InterPro" id="IPR003718">
    <property type="entry name" value="OsmC/Ohr_fam"/>
</dbReference>
<dbReference type="InterPro" id="IPR029058">
    <property type="entry name" value="AB_hydrolase_fold"/>
</dbReference>
<dbReference type="InterPro" id="IPR022742">
    <property type="entry name" value="Hydrolase_4"/>
</dbReference>
<evidence type="ECO:0000259" key="1">
    <source>
        <dbReference type="Pfam" id="PF12146"/>
    </source>
</evidence>
<dbReference type="SUPFAM" id="SSF82784">
    <property type="entry name" value="OsmC-like"/>
    <property type="match status" value="1"/>
</dbReference>
<dbReference type="OrthoDB" id="9789573at2"/>
<dbReference type="STRING" id="683260.SAMN05421874_13368"/>
<proteinExistence type="predicted"/>
<dbReference type="FunFam" id="3.40.50.1820:FF:000487">
    <property type="entry name" value="Dienelactone hydrolase"/>
    <property type="match status" value="1"/>
</dbReference>
<dbReference type="AlphaFoldDB" id="A0A1G9P8K0"/>
<reference evidence="2 3" key="1">
    <citation type="submission" date="2016-10" db="EMBL/GenBank/DDBJ databases">
        <authorList>
            <person name="de Groot N.N."/>
        </authorList>
    </citation>
    <scope>NUCLEOTIDE SEQUENCE [LARGE SCALE GENOMIC DNA]</scope>
    <source>
        <strain evidence="2 3">CGMCC 4.5681</strain>
    </source>
</reference>
<protein>
    <submittedName>
        <fullName evidence="2">Putative redox protein</fullName>
    </submittedName>
</protein>
<dbReference type="RefSeq" id="WP_090773031.1">
    <property type="nucleotide sequence ID" value="NZ_FNFB01000033.1"/>
</dbReference>
<evidence type="ECO:0000313" key="3">
    <source>
        <dbReference type="Proteomes" id="UP000198683"/>
    </source>
</evidence>
<accession>A0A1G9P8K0</accession>